<sequence>MKNRKSTPDIMSNLMLNQSSLIATEPANMQNVNIDSNKTVLREQQEMISLKEDLKEIEPASNKTVKKLSSLQ</sequence>
<evidence type="ECO:0000313" key="2">
    <source>
        <dbReference type="Proteomes" id="UP000254834"/>
    </source>
</evidence>
<dbReference type="EMBL" id="CP025544">
    <property type="protein sequence ID" value="AXK60760.1"/>
    <property type="molecule type" value="Genomic_DNA"/>
</dbReference>
<protein>
    <submittedName>
        <fullName evidence="1">Uncharacterized protein</fullName>
    </submittedName>
</protein>
<gene>
    <name evidence="1" type="ORF">C0J27_03355</name>
</gene>
<proteinExistence type="predicted"/>
<keyword evidence="2" id="KW-1185">Reference proteome</keyword>
<dbReference type="Proteomes" id="UP000254834">
    <property type="component" value="Chromosome"/>
</dbReference>
<name>A0A345ZBU3_9BACT</name>
<dbReference type="RefSeq" id="WP_115585775.1">
    <property type="nucleotide sequence ID" value="NZ_CP025544.1"/>
</dbReference>
<accession>A0A345ZBU3</accession>
<organism evidence="1 2">
    <name type="scientific">Candidatus Chromulinivorax destructor</name>
    <dbReference type="NCBI Taxonomy" id="2066483"/>
    <lineage>
        <taxon>Bacteria</taxon>
        <taxon>Candidatus Babelota</taxon>
        <taxon>Candidatus Babeliae</taxon>
        <taxon>Candidatus Babeliales</taxon>
        <taxon>Candidatus Chromulinivoraceae</taxon>
        <taxon>Candidatus Chromulinivorax</taxon>
    </lineage>
</organism>
<dbReference type="KEGG" id="cdes:C0J27_03355"/>
<reference evidence="1 2" key="1">
    <citation type="submission" date="2017-12" db="EMBL/GenBank/DDBJ databases">
        <title>Chromulinavorax destructans is a abundant pathogen of dominant heterotrophic picoflagllates.</title>
        <authorList>
            <person name="Deeg C.M."/>
            <person name="Zimmer M."/>
            <person name="Suttle C.A."/>
        </authorList>
    </citation>
    <scope>NUCLEOTIDE SEQUENCE [LARGE SCALE GENOMIC DNA]</scope>
    <source>
        <strain evidence="1 2">SeV1</strain>
    </source>
</reference>
<dbReference type="AlphaFoldDB" id="A0A345ZBU3"/>
<evidence type="ECO:0000313" key="1">
    <source>
        <dbReference type="EMBL" id="AXK60760.1"/>
    </source>
</evidence>